<dbReference type="CDD" id="cd06173">
    <property type="entry name" value="MFS_MefA_like"/>
    <property type="match status" value="1"/>
</dbReference>
<evidence type="ECO:0000256" key="2">
    <source>
        <dbReference type="ARBA" id="ARBA00022448"/>
    </source>
</evidence>
<evidence type="ECO:0000256" key="7">
    <source>
        <dbReference type="SAM" id="Phobius"/>
    </source>
</evidence>
<comment type="subcellular location">
    <subcellularLocation>
        <location evidence="1">Cell membrane</location>
        <topology evidence="1">Multi-pass membrane protein</topology>
    </subcellularLocation>
</comment>
<feature type="transmembrane region" description="Helical" evidence="7">
    <location>
        <begin position="262"/>
        <end position="280"/>
    </location>
</feature>
<dbReference type="EMBL" id="CP018180">
    <property type="protein sequence ID" value="AUJ31895.1"/>
    <property type="molecule type" value="Genomic_DNA"/>
</dbReference>
<name>A0A3Q8CEW3_9LACO</name>
<evidence type="ECO:0000313" key="10">
    <source>
        <dbReference type="Proteomes" id="UP000324497"/>
    </source>
</evidence>
<protein>
    <submittedName>
        <fullName evidence="9">MFS transporter</fullName>
    </submittedName>
</protein>
<feature type="domain" description="Major facilitator superfamily (MFS) profile" evidence="8">
    <location>
        <begin position="1"/>
        <end position="401"/>
    </location>
</feature>
<evidence type="ECO:0000256" key="4">
    <source>
        <dbReference type="ARBA" id="ARBA00022692"/>
    </source>
</evidence>
<keyword evidence="5 7" id="KW-1133">Transmembrane helix</keyword>
<keyword evidence="6 7" id="KW-0472">Membrane</keyword>
<accession>A0A3Q8CEW3</accession>
<feature type="transmembrane region" description="Helical" evidence="7">
    <location>
        <begin position="315"/>
        <end position="332"/>
    </location>
</feature>
<feature type="transmembrane region" description="Helical" evidence="7">
    <location>
        <begin position="172"/>
        <end position="195"/>
    </location>
</feature>
<dbReference type="InterPro" id="IPR020846">
    <property type="entry name" value="MFS_dom"/>
</dbReference>
<dbReference type="Proteomes" id="UP000324497">
    <property type="component" value="Chromosome"/>
</dbReference>
<dbReference type="AlphaFoldDB" id="A0A3Q8CEW3"/>
<dbReference type="GO" id="GO:0022857">
    <property type="term" value="F:transmembrane transporter activity"/>
    <property type="evidence" value="ECO:0007669"/>
    <property type="project" value="InterPro"/>
</dbReference>
<feature type="transmembrane region" description="Helical" evidence="7">
    <location>
        <begin position="379"/>
        <end position="398"/>
    </location>
</feature>
<feature type="transmembrane region" description="Helical" evidence="7">
    <location>
        <begin position="353"/>
        <end position="373"/>
    </location>
</feature>
<dbReference type="KEGG" id="lng:BSQ50_04560"/>
<dbReference type="InterPro" id="IPR036259">
    <property type="entry name" value="MFS_trans_sf"/>
</dbReference>
<dbReference type="RefSeq" id="WP_148126548.1">
    <property type="nucleotide sequence ID" value="NZ_CP018180.1"/>
</dbReference>
<evidence type="ECO:0000259" key="8">
    <source>
        <dbReference type="PROSITE" id="PS50850"/>
    </source>
</evidence>
<feature type="transmembrane region" description="Helical" evidence="7">
    <location>
        <begin position="50"/>
        <end position="71"/>
    </location>
</feature>
<reference evidence="9 10" key="1">
    <citation type="submission" date="2016-11" db="EMBL/GenBank/DDBJ databases">
        <title>Interaction between Lactobacillus species and yeast in water kefir.</title>
        <authorList>
            <person name="Behr J."/>
            <person name="Xu D."/>
            <person name="Vogel R.F."/>
        </authorList>
    </citation>
    <scope>NUCLEOTIDE SEQUENCE [LARGE SCALE GENOMIC DNA]</scope>
    <source>
        <strain evidence="9 10">TMW 1.1827</strain>
    </source>
</reference>
<keyword evidence="3" id="KW-1003">Cell membrane</keyword>
<organism evidence="9 10">
    <name type="scientific">Liquorilactobacillus nagelii</name>
    <dbReference type="NCBI Taxonomy" id="82688"/>
    <lineage>
        <taxon>Bacteria</taxon>
        <taxon>Bacillati</taxon>
        <taxon>Bacillota</taxon>
        <taxon>Bacilli</taxon>
        <taxon>Lactobacillales</taxon>
        <taxon>Lactobacillaceae</taxon>
        <taxon>Liquorilactobacillus</taxon>
    </lineage>
</organism>
<dbReference type="InterPro" id="IPR010290">
    <property type="entry name" value="TM_effector"/>
</dbReference>
<proteinExistence type="predicted"/>
<dbReference type="Gene3D" id="1.20.1250.20">
    <property type="entry name" value="MFS general substrate transporter like domains"/>
    <property type="match status" value="1"/>
</dbReference>
<evidence type="ECO:0000256" key="5">
    <source>
        <dbReference type="ARBA" id="ARBA00022989"/>
    </source>
</evidence>
<dbReference type="Pfam" id="PF05977">
    <property type="entry name" value="MFS_3"/>
    <property type="match status" value="1"/>
</dbReference>
<sequence length="410" mass="45171">MHQDFLSSTFSSLQSRNFRNFWLGQCISVIGTWVQRTAQTWLVYKMTNSALLVGILSACQFVPILLLTLFAGTIIDRFSKKKILLITQSGFLLLGLLMTGLVFFNLIQYWEILLIAISYGVIQSFDTPTRQSFVYELVGPKNLLNGISLNSSVFNLAKIIGPSIAGILMANFSLAICFFIDACSYSAVLIGLLFIDNFPALAPTTSKQLLKNVQTGVKYILKNNSIKLSAELMLIICTLNFNNNVIIPVYAKTVLHSGAQTFANLLSAVGIGSLIAAFIMSYLSKNGKNQKLYLLVIIGSILSQSLMIFIHNYAIALLMMGIIGFCNMIFLNQSNAAFQYAVPNELRGRIMSVYVLLNQGTTPIGSLYAGSLMDLTSGLWGFPGCGFFAGILLIPVILRHKALLKEWLKN</sequence>
<evidence type="ECO:0000256" key="1">
    <source>
        <dbReference type="ARBA" id="ARBA00004651"/>
    </source>
</evidence>
<dbReference type="SUPFAM" id="SSF103473">
    <property type="entry name" value="MFS general substrate transporter"/>
    <property type="match status" value="1"/>
</dbReference>
<keyword evidence="2" id="KW-0813">Transport</keyword>
<dbReference type="GO" id="GO:0005886">
    <property type="term" value="C:plasma membrane"/>
    <property type="evidence" value="ECO:0007669"/>
    <property type="project" value="UniProtKB-SubCell"/>
</dbReference>
<feature type="transmembrane region" description="Helical" evidence="7">
    <location>
        <begin position="232"/>
        <end position="250"/>
    </location>
</feature>
<evidence type="ECO:0000256" key="3">
    <source>
        <dbReference type="ARBA" id="ARBA00022475"/>
    </source>
</evidence>
<feature type="transmembrane region" description="Helical" evidence="7">
    <location>
        <begin position="83"/>
        <end position="104"/>
    </location>
</feature>
<evidence type="ECO:0000313" key="9">
    <source>
        <dbReference type="EMBL" id="AUJ31895.1"/>
    </source>
</evidence>
<dbReference type="PANTHER" id="PTHR23513">
    <property type="entry name" value="INTEGRAL MEMBRANE EFFLUX PROTEIN-RELATED"/>
    <property type="match status" value="1"/>
</dbReference>
<dbReference type="PANTHER" id="PTHR23513:SF11">
    <property type="entry name" value="STAPHYLOFERRIN A TRANSPORTER"/>
    <property type="match status" value="1"/>
</dbReference>
<keyword evidence="10" id="KW-1185">Reference proteome</keyword>
<gene>
    <name evidence="9" type="ORF">BSQ50_04560</name>
</gene>
<keyword evidence="4 7" id="KW-0812">Transmembrane</keyword>
<evidence type="ECO:0000256" key="6">
    <source>
        <dbReference type="ARBA" id="ARBA00023136"/>
    </source>
</evidence>
<dbReference type="PROSITE" id="PS50850">
    <property type="entry name" value="MFS"/>
    <property type="match status" value="1"/>
</dbReference>